<proteinExistence type="predicted"/>
<dbReference type="EMBL" id="PGTO01000030">
    <property type="protein sequence ID" value="RAU20210.1"/>
    <property type="molecule type" value="Genomic_DNA"/>
</dbReference>
<organism evidence="1 2">
    <name type="scientific">Paramagnetospirillum kuznetsovii</name>
    <dbReference type="NCBI Taxonomy" id="2053833"/>
    <lineage>
        <taxon>Bacteria</taxon>
        <taxon>Pseudomonadati</taxon>
        <taxon>Pseudomonadota</taxon>
        <taxon>Alphaproteobacteria</taxon>
        <taxon>Rhodospirillales</taxon>
        <taxon>Magnetospirillaceae</taxon>
        <taxon>Paramagnetospirillum</taxon>
    </lineage>
</organism>
<keyword evidence="2" id="KW-1185">Reference proteome</keyword>
<accession>A0A364NT67</accession>
<evidence type="ECO:0000313" key="1">
    <source>
        <dbReference type="EMBL" id="RAU20210.1"/>
    </source>
</evidence>
<sequence>MIQDLLVQQLWSPSFYFSENSELSGWSPMATTTVPGVTSQTLVAISIADLIHRLVHVGGMPKNEFLQKICATVPAELDSDREDIAKILRATPLRDYPKDGRIQLAAIILPFRRLRQFCEIHSLAEPLILTEHLGRGYEVIPEASTSRGRPSKHATAVEHAFRERVKEGINAGTPMAEAKALRAWLKGRLEAESRPTGENDLPREETIRNNLLKIYDFDTRQFIGTAD</sequence>
<protein>
    <submittedName>
        <fullName evidence="1">Uncharacterized protein</fullName>
    </submittedName>
</protein>
<comment type="caution">
    <text evidence="1">The sequence shown here is derived from an EMBL/GenBank/DDBJ whole genome shotgun (WGS) entry which is preliminary data.</text>
</comment>
<dbReference type="Proteomes" id="UP000251075">
    <property type="component" value="Unassembled WGS sequence"/>
</dbReference>
<dbReference type="AlphaFoldDB" id="A0A364NT67"/>
<evidence type="ECO:0000313" key="2">
    <source>
        <dbReference type="Proteomes" id="UP000251075"/>
    </source>
</evidence>
<name>A0A364NT67_9PROT</name>
<gene>
    <name evidence="1" type="ORF">CU669_19715</name>
</gene>
<reference evidence="1 2" key="1">
    <citation type="submission" date="2017-11" db="EMBL/GenBank/DDBJ databases">
        <title>Draft genome sequence of magnetotactic bacterium Magnetospirillum kuznetsovii LBB-42.</title>
        <authorList>
            <person name="Grouzdev D.S."/>
            <person name="Rysina M.S."/>
            <person name="Baslerov R.V."/>
            <person name="Koziaeva V."/>
        </authorList>
    </citation>
    <scope>NUCLEOTIDE SEQUENCE [LARGE SCALE GENOMIC DNA]</scope>
    <source>
        <strain evidence="1 2">LBB-42</strain>
    </source>
</reference>